<dbReference type="Gene3D" id="2.60.120.430">
    <property type="entry name" value="Galactose-binding lectin"/>
    <property type="match status" value="1"/>
</dbReference>
<name>A0ABW6C3H8_9BACT</name>
<feature type="compositionally biased region" description="Polar residues" evidence="3">
    <location>
        <begin position="37"/>
        <end position="50"/>
    </location>
</feature>
<dbReference type="PROSITE" id="PS51257">
    <property type="entry name" value="PROKAR_LIPOPROTEIN"/>
    <property type="match status" value="1"/>
</dbReference>
<dbReference type="PANTHER" id="PTHR43695">
    <property type="entry name" value="PUTATIVE (AFU_ORTHOLOGUE AFUA_2G17250)-RELATED"/>
    <property type="match status" value="1"/>
</dbReference>
<evidence type="ECO:0000313" key="6">
    <source>
        <dbReference type="EMBL" id="MFD3003562.1"/>
    </source>
</evidence>
<evidence type="ECO:0000256" key="1">
    <source>
        <dbReference type="ARBA" id="ARBA00008668"/>
    </source>
</evidence>
<dbReference type="CDD" id="cd01821">
    <property type="entry name" value="Rhamnogalacturan_acetylesterase_like"/>
    <property type="match status" value="1"/>
</dbReference>
<protein>
    <submittedName>
        <fullName evidence="6">Rhamnogalacturonan acetylesterase</fullName>
    </submittedName>
</protein>
<comment type="caution">
    <text evidence="6">The sequence shown here is derived from an EMBL/GenBank/DDBJ whole genome shotgun (WGS) entry which is preliminary data.</text>
</comment>
<feature type="domain" description="SGNH hydrolase-type esterase" evidence="4">
    <location>
        <begin position="246"/>
        <end position="404"/>
    </location>
</feature>
<reference evidence="7" key="1">
    <citation type="journal article" date="2019" name="Int. J. Syst. Evol. Microbiol.">
        <title>The Global Catalogue of Microorganisms (GCM) 10K type strain sequencing project: providing services to taxonomists for standard genome sequencing and annotation.</title>
        <authorList>
            <consortium name="The Broad Institute Genomics Platform"/>
            <consortium name="The Broad Institute Genome Sequencing Center for Infectious Disease"/>
            <person name="Wu L."/>
            <person name="Ma J."/>
        </authorList>
    </citation>
    <scope>NUCLEOTIDE SEQUENCE [LARGE SCALE GENOMIC DNA]</scope>
    <source>
        <strain evidence="7">KCTC 23984</strain>
    </source>
</reference>
<dbReference type="EMBL" id="JBHUOX010000033">
    <property type="protein sequence ID" value="MFD3003562.1"/>
    <property type="molecule type" value="Genomic_DNA"/>
</dbReference>
<evidence type="ECO:0000256" key="2">
    <source>
        <dbReference type="ARBA" id="ARBA00022801"/>
    </source>
</evidence>
<evidence type="ECO:0000259" key="5">
    <source>
        <dbReference type="Pfam" id="PF21254"/>
    </source>
</evidence>
<dbReference type="PANTHER" id="PTHR43695:SF1">
    <property type="entry name" value="RHAMNOGALACTURONAN ACETYLESTERASE"/>
    <property type="match status" value="1"/>
</dbReference>
<dbReference type="InterPro" id="IPR036514">
    <property type="entry name" value="SGNH_hydro_sf"/>
</dbReference>
<dbReference type="InterPro" id="IPR013830">
    <property type="entry name" value="SGNH_hydro"/>
</dbReference>
<feature type="region of interest" description="Disordered" evidence="3">
    <location>
        <begin position="464"/>
        <end position="491"/>
    </location>
</feature>
<dbReference type="Pfam" id="PF13472">
    <property type="entry name" value="Lipase_GDSL_2"/>
    <property type="match status" value="1"/>
</dbReference>
<dbReference type="InterPro" id="IPR008979">
    <property type="entry name" value="Galactose-bd-like_sf"/>
</dbReference>
<accession>A0ABW6C3H8</accession>
<dbReference type="Pfam" id="PF21254">
    <property type="entry name" value="AGA-YXIM_GBD"/>
    <property type="match status" value="1"/>
</dbReference>
<organism evidence="6 7">
    <name type="scientific">Pontibacter toksunensis</name>
    <dbReference type="NCBI Taxonomy" id="1332631"/>
    <lineage>
        <taxon>Bacteria</taxon>
        <taxon>Pseudomonadati</taxon>
        <taxon>Bacteroidota</taxon>
        <taxon>Cytophagia</taxon>
        <taxon>Cytophagales</taxon>
        <taxon>Hymenobacteraceae</taxon>
        <taxon>Pontibacter</taxon>
    </lineage>
</organism>
<proteinExistence type="inferred from homology"/>
<sequence>MKQSLYQPIRQQFIRQVVLAGTVCCFLSGCKATATDETSTGQQASAQANTEMARPKPPSGQAATTTHANAAHTILKKFDFGAGAVQAGYQQVLPSTKYSSERGYGIISKSPVQAINREGADALRSDFITSNAPFYFAVDLPEGNYEVTLLLGDLQGTSTTTVKAESRRLMLEKVETPAGKVESHTFTVNVRTPRINEVESIRLKSRELGYLNWDNKLTLEFNNSRPCVAAIEIRETPDVISMYLAGNSTVVDQEYEPWAAWGQMIPRFFKPGVVVTNYAESGESLKAFVGERRLEKILSVIKPNDYLFIEFAHNDQKPGSSHVEPFTTYKDMLKHYISEARKRGAIPVLVTSMHRRNFDEQGKIVNTLGDYPEAVRQTAKEENVAVIDLNAMSKEFYEAMGPEKSKKAFVHFPSGTFPGQEKELKDDTHFSAYGAYQLARGIVEGIKKNNLKLADYLRDDVKPFDPANPDPVDNWQLPQSPDVTAVKPDGS</sequence>
<evidence type="ECO:0000259" key="4">
    <source>
        <dbReference type="Pfam" id="PF13472"/>
    </source>
</evidence>
<dbReference type="RefSeq" id="WP_377491204.1">
    <property type="nucleotide sequence ID" value="NZ_JBHUOX010000033.1"/>
</dbReference>
<comment type="similarity">
    <text evidence="1">Belongs to the 'GDSL' lipolytic enzyme family.</text>
</comment>
<dbReference type="SUPFAM" id="SSF52266">
    <property type="entry name" value="SGNH hydrolase"/>
    <property type="match status" value="1"/>
</dbReference>
<keyword evidence="2" id="KW-0378">Hydrolase</keyword>
<dbReference type="Gene3D" id="3.40.50.1110">
    <property type="entry name" value="SGNH hydrolase"/>
    <property type="match status" value="1"/>
</dbReference>
<feature type="domain" description="Beta-agarase/YXIM esterase-like galactose-binding" evidence="5">
    <location>
        <begin position="77"/>
        <end position="166"/>
    </location>
</feature>
<feature type="region of interest" description="Disordered" evidence="3">
    <location>
        <begin position="37"/>
        <end position="66"/>
    </location>
</feature>
<dbReference type="Proteomes" id="UP001597641">
    <property type="component" value="Unassembled WGS sequence"/>
</dbReference>
<dbReference type="InterPro" id="IPR049033">
    <property type="entry name" value="AGA-YXIM_GBD"/>
</dbReference>
<dbReference type="SUPFAM" id="SSF49785">
    <property type="entry name" value="Galactose-binding domain-like"/>
    <property type="match status" value="1"/>
</dbReference>
<evidence type="ECO:0000256" key="3">
    <source>
        <dbReference type="SAM" id="MobiDB-lite"/>
    </source>
</evidence>
<evidence type="ECO:0000313" key="7">
    <source>
        <dbReference type="Proteomes" id="UP001597641"/>
    </source>
</evidence>
<gene>
    <name evidence="6" type="ORF">ACFS7Z_24610</name>
</gene>
<dbReference type="InterPro" id="IPR037459">
    <property type="entry name" value="RhgT-like"/>
</dbReference>
<keyword evidence="7" id="KW-1185">Reference proteome</keyword>